<evidence type="ECO:0000256" key="5">
    <source>
        <dbReference type="ARBA" id="ARBA00023242"/>
    </source>
</evidence>
<dbReference type="GO" id="GO:0006383">
    <property type="term" value="P:transcription by RNA polymerase III"/>
    <property type="evidence" value="ECO:0007669"/>
    <property type="project" value="InterPro"/>
</dbReference>
<feature type="compositionally biased region" description="Acidic residues" evidence="6">
    <location>
        <begin position="292"/>
        <end position="301"/>
    </location>
</feature>
<feature type="region of interest" description="Disordered" evidence="6">
    <location>
        <begin position="261"/>
        <end position="444"/>
    </location>
</feature>
<dbReference type="Pfam" id="PF05158">
    <property type="entry name" value="RNA_pol_Rpc34"/>
    <property type="match status" value="2"/>
</dbReference>
<dbReference type="GO" id="GO:0005654">
    <property type="term" value="C:nucleoplasm"/>
    <property type="evidence" value="ECO:0007669"/>
    <property type="project" value="UniProtKB-ARBA"/>
</dbReference>
<feature type="compositionally biased region" description="Basic residues" evidence="6">
    <location>
        <begin position="391"/>
        <end position="402"/>
    </location>
</feature>
<feature type="compositionally biased region" description="Acidic residues" evidence="6">
    <location>
        <begin position="346"/>
        <end position="355"/>
    </location>
</feature>
<evidence type="ECO:0000256" key="3">
    <source>
        <dbReference type="ARBA" id="ARBA00022478"/>
    </source>
</evidence>
<sequence>MSGSRKLSALEQRMHQAVLSASEKVLTMKELEKIAPDMSARTAALNFLLSTGMLKTLKDSKGGMSFRAVLKKELDVKKDMTGEEAMVLSHIQGAGNEGIWTKHIKSKTELHQTVLDRCLKSLVQKMLIKVVKSVKHPTRKIYMLAHLEPSVEITGGPWYSDNELDTEFIKLLCGACLAFIREKSFPKSQSHSSSSSKRLYPPSQAPSYPSAAAISHFLSSSKISTTELGVEHVESLLGVLVLDGLIEKLPAFGAALWESSMREGESDDDDASAREKKKKKEKGKAKKRSRDDSDEDSDLEDEGKRKKKRRRKDRGDSDSDEDSDDGKKKSKSKSKSKTKKRRKDDSSDEEASEEDEKTKKKRKGKKKWKEESSDESDDDESESDSEEEDRKKKKKSKKKRKASPSSSSETESDSHRHRSKSRSKSKSKRSSSPALNLSSYTEFDGAGGAHVYRAVHPETLSLGLSQAPCGRCPTFDFCKEGGPVNPKECVYYEGWFSKLVVSEE</sequence>
<dbReference type="Proteomes" id="UP000027265">
    <property type="component" value="Unassembled WGS sequence"/>
</dbReference>
<dbReference type="FunCoup" id="A0A067PKM1">
    <property type="interactions" value="443"/>
</dbReference>
<evidence type="ECO:0000256" key="1">
    <source>
        <dbReference type="ARBA" id="ARBA00004123"/>
    </source>
</evidence>
<dbReference type="GO" id="GO:0005666">
    <property type="term" value="C:RNA polymerase III complex"/>
    <property type="evidence" value="ECO:0007669"/>
    <property type="project" value="InterPro"/>
</dbReference>
<gene>
    <name evidence="7" type="ORF">JAAARDRAFT_41609</name>
</gene>
<comment type="similarity">
    <text evidence="2">Belongs to the eukaryotic RPC34/RPC39 RNA polymerase subunit family.</text>
</comment>
<keyword evidence="8" id="KW-1185">Reference proteome</keyword>
<accession>A0A067PKM1</accession>
<dbReference type="InterPro" id="IPR036388">
    <property type="entry name" value="WH-like_DNA-bd_sf"/>
</dbReference>
<feature type="compositionally biased region" description="Basic residues" evidence="6">
    <location>
        <begin position="328"/>
        <end position="342"/>
    </location>
</feature>
<comment type="subcellular location">
    <subcellularLocation>
        <location evidence="1">Nucleus</location>
    </subcellularLocation>
</comment>
<dbReference type="EMBL" id="KL197753">
    <property type="protein sequence ID" value="KDQ50981.1"/>
    <property type="molecule type" value="Genomic_DNA"/>
</dbReference>
<dbReference type="HOGENOM" id="CLU_033661_3_0_1"/>
<dbReference type="OrthoDB" id="613763at2759"/>
<evidence type="ECO:0000313" key="8">
    <source>
        <dbReference type="Proteomes" id="UP000027265"/>
    </source>
</evidence>
<dbReference type="SUPFAM" id="SSF46785">
    <property type="entry name" value="Winged helix' DNA-binding domain"/>
    <property type="match status" value="1"/>
</dbReference>
<reference evidence="8" key="1">
    <citation type="journal article" date="2014" name="Proc. Natl. Acad. Sci. U.S.A.">
        <title>Extensive sampling of basidiomycete genomes demonstrates inadequacy of the white-rot/brown-rot paradigm for wood decay fungi.</title>
        <authorList>
            <person name="Riley R."/>
            <person name="Salamov A.A."/>
            <person name="Brown D.W."/>
            <person name="Nagy L.G."/>
            <person name="Floudas D."/>
            <person name="Held B.W."/>
            <person name="Levasseur A."/>
            <person name="Lombard V."/>
            <person name="Morin E."/>
            <person name="Otillar R."/>
            <person name="Lindquist E.A."/>
            <person name="Sun H."/>
            <person name="LaButti K.M."/>
            <person name="Schmutz J."/>
            <person name="Jabbour D."/>
            <person name="Luo H."/>
            <person name="Baker S.E."/>
            <person name="Pisabarro A.G."/>
            <person name="Walton J.D."/>
            <person name="Blanchette R.A."/>
            <person name="Henrissat B."/>
            <person name="Martin F."/>
            <person name="Cullen D."/>
            <person name="Hibbett D.S."/>
            <person name="Grigoriev I.V."/>
        </authorList>
    </citation>
    <scope>NUCLEOTIDE SEQUENCE [LARGE SCALE GENOMIC DNA]</scope>
    <source>
        <strain evidence="8">MUCL 33604</strain>
    </source>
</reference>
<dbReference type="FunFam" id="1.10.10.10:FF:000116">
    <property type="entry name" value="DNA-directed RNA polymerase III subunit RPC6"/>
    <property type="match status" value="1"/>
</dbReference>
<feature type="compositionally biased region" description="Acidic residues" evidence="6">
    <location>
        <begin position="372"/>
        <end position="387"/>
    </location>
</feature>
<feature type="compositionally biased region" description="Basic residues" evidence="6">
    <location>
        <begin position="275"/>
        <end position="288"/>
    </location>
</feature>
<keyword evidence="4" id="KW-0804">Transcription</keyword>
<dbReference type="InterPro" id="IPR016049">
    <property type="entry name" value="RNA_pol_Rpc34-like"/>
</dbReference>
<dbReference type="Gene3D" id="1.10.10.10">
    <property type="entry name" value="Winged helix-like DNA-binding domain superfamily/Winged helix DNA-binding domain"/>
    <property type="match status" value="1"/>
</dbReference>
<feature type="compositionally biased region" description="Basic residues" evidence="6">
    <location>
        <begin position="415"/>
        <end position="429"/>
    </location>
</feature>
<dbReference type="AlphaFoldDB" id="A0A067PKM1"/>
<dbReference type="InterPro" id="IPR007832">
    <property type="entry name" value="RNA_pol_Rpc34"/>
</dbReference>
<dbReference type="PANTHER" id="PTHR12780">
    <property type="entry name" value="RNA POLYMERASE III DNA DIRECTED , 39KD SUBUNIT-RELATED"/>
    <property type="match status" value="1"/>
</dbReference>
<evidence type="ECO:0000256" key="4">
    <source>
        <dbReference type="ARBA" id="ARBA00023163"/>
    </source>
</evidence>
<dbReference type="GO" id="GO:0005737">
    <property type="term" value="C:cytoplasm"/>
    <property type="evidence" value="ECO:0007669"/>
    <property type="project" value="UniProtKB-ARBA"/>
</dbReference>
<evidence type="ECO:0000313" key="7">
    <source>
        <dbReference type="EMBL" id="KDQ50981.1"/>
    </source>
</evidence>
<keyword evidence="5" id="KW-0539">Nucleus</keyword>
<dbReference type="InterPro" id="IPR036390">
    <property type="entry name" value="WH_DNA-bd_sf"/>
</dbReference>
<organism evidence="7 8">
    <name type="scientific">Jaapia argillacea MUCL 33604</name>
    <dbReference type="NCBI Taxonomy" id="933084"/>
    <lineage>
        <taxon>Eukaryota</taxon>
        <taxon>Fungi</taxon>
        <taxon>Dikarya</taxon>
        <taxon>Basidiomycota</taxon>
        <taxon>Agaricomycotina</taxon>
        <taxon>Agaricomycetes</taxon>
        <taxon>Agaricomycetidae</taxon>
        <taxon>Jaapiales</taxon>
        <taxon>Jaapiaceae</taxon>
        <taxon>Jaapia</taxon>
    </lineage>
</organism>
<keyword evidence="3" id="KW-0240">DNA-directed RNA polymerase</keyword>
<proteinExistence type="inferred from homology"/>
<evidence type="ECO:0000256" key="6">
    <source>
        <dbReference type="SAM" id="MobiDB-lite"/>
    </source>
</evidence>
<evidence type="ECO:0000256" key="2">
    <source>
        <dbReference type="ARBA" id="ARBA00011038"/>
    </source>
</evidence>
<evidence type="ECO:0008006" key="9">
    <source>
        <dbReference type="Google" id="ProtNLM"/>
    </source>
</evidence>
<dbReference type="STRING" id="933084.A0A067PKM1"/>
<protein>
    <recommendedName>
        <fullName evidence="9">DNA-directed RNA polymerase III subunit RPC6</fullName>
    </recommendedName>
</protein>
<name>A0A067PKM1_9AGAM</name>
<dbReference type="InParanoid" id="A0A067PKM1"/>